<keyword evidence="2" id="KW-1185">Reference proteome</keyword>
<dbReference type="SUPFAM" id="SSF48726">
    <property type="entry name" value="Immunoglobulin"/>
    <property type="match status" value="1"/>
</dbReference>
<reference evidence="1 2" key="1">
    <citation type="submission" date="2013-11" db="EMBL/GenBank/DDBJ databases">
        <title>Draft genome of the bovine lungworm Dictyocaulus viviparus.</title>
        <authorList>
            <person name="Mitreva M."/>
        </authorList>
    </citation>
    <scope>NUCLEOTIDE SEQUENCE [LARGE SCALE GENOMIC DNA]</scope>
    <source>
        <strain evidence="1 2">HannoverDv2000</strain>
    </source>
</reference>
<dbReference type="EMBL" id="KN716170">
    <property type="protein sequence ID" value="KJH52115.1"/>
    <property type="molecule type" value="Genomic_DNA"/>
</dbReference>
<name>A0A0D8Y5U2_DICVI</name>
<evidence type="ECO:0000313" key="1">
    <source>
        <dbReference type="EMBL" id="KJH52115.1"/>
    </source>
</evidence>
<reference evidence="2" key="2">
    <citation type="journal article" date="2016" name="Sci. Rep.">
        <title>Dictyocaulus viviparus genome, variome and transcriptome elucidate lungworm biology and support future intervention.</title>
        <authorList>
            <person name="McNulty S.N."/>
            <person name="Strube C."/>
            <person name="Rosa B.A."/>
            <person name="Martin J.C."/>
            <person name="Tyagi R."/>
            <person name="Choi Y.J."/>
            <person name="Wang Q."/>
            <person name="Hallsworth Pepin K."/>
            <person name="Zhang X."/>
            <person name="Ozersky P."/>
            <person name="Wilson R.K."/>
            <person name="Sternberg P.W."/>
            <person name="Gasser R.B."/>
            <person name="Mitreva M."/>
        </authorList>
    </citation>
    <scope>NUCLEOTIDE SEQUENCE [LARGE SCALE GENOMIC DNA]</scope>
    <source>
        <strain evidence="2">HannoverDv2000</strain>
    </source>
</reference>
<dbReference type="InterPro" id="IPR013783">
    <property type="entry name" value="Ig-like_fold"/>
</dbReference>
<dbReference type="Proteomes" id="UP000053766">
    <property type="component" value="Unassembled WGS sequence"/>
</dbReference>
<dbReference type="STRING" id="29172.A0A0D8Y5U2"/>
<proteinExistence type="predicted"/>
<sequence>MFFFLESYSYLWLYDSSTERIFPNSNRTLVSLDGTLYFSYVTKQDETSYACSLSLSYTQSGHYGPFFRFHVPVSQIEPFAPRLDTSQPQVFPESPSLGSIVYLECFAYGK</sequence>
<protein>
    <recommendedName>
        <fullName evidence="3">Ig-like domain-containing protein</fullName>
    </recommendedName>
</protein>
<accession>A0A0D8Y5U2</accession>
<evidence type="ECO:0008006" key="3">
    <source>
        <dbReference type="Google" id="ProtNLM"/>
    </source>
</evidence>
<evidence type="ECO:0000313" key="2">
    <source>
        <dbReference type="Proteomes" id="UP000053766"/>
    </source>
</evidence>
<dbReference type="Gene3D" id="2.60.40.10">
    <property type="entry name" value="Immunoglobulins"/>
    <property type="match status" value="1"/>
</dbReference>
<dbReference type="AlphaFoldDB" id="A0A0D8Y5U2"/>
<dbReference type="InterPro" id="IPR036179">
    <property type="entry name" value="Ig-like_dom_sf"/>
</dbReference>
<gene>
    <name evidence="1" type="ORF">DICVIV_01694</name>
</gene>
<organism evidence="1 2">
    <name type="scientific">Dictyocaulus viviparus</name>
    <name type="common">Bovine lungworm</name>
    <dbReference type="NCBI Taxonomy" id="29172"/>
    <lineage>
        <taxon>Eukaryota</taxon>
        <taxon>Metazoa</taxon>
        <taxon>Ecdysozoa</taxon>
        <taxon>Nematoda</taxon>
        <taxon>Chromadorea</taxon>
        <taxon>Rhabditida</taxon>
        <taxon>Rhabditina</taxon>
        <taxon>Rhabditomorpha</taxon>
        <taxon>Strongyloidea</taxon>
        <taxon>Metastrongylidae</taxon>
        <taxon>Dictyocaulus</taxon>
    </lineage>
</organism>
<dbReference type="OrthoDB" id="5843397at2759"/>